<name>M3B465_SPHMS</name>
<dbReference type="OrthoDB" id="2687876at2759"/>
<evidence type="ECO:0000313" key="1">
    <source>
        <dbReference type="EMBL" id="EMF14577.1"/>
    </source>
</evidence>
<gene>
    <name evidence="1" type="ORF">SEPMUDRAFT_106872</name>
</gene>
<keyword evidence="2" id="KW-1185">Reference proteome</keyword>
<proteinExistence type="predicted"/>
<dbReference type="RefSeq" id="XP_016762698.1">
    <property type="nucleotide sequence ID" value="XM_016900655.1"/>
</dbReference>
<organism evidence="1 2">
    <name type="scientific">Sphaerulina musiva (strain SO2202)</name>
    <name type="common">Poplar stem canker fungus</name>
    <name type="synonym">Septoria musiva</name>
    <dbReference type="NCBI Taxonomy" id="692275"/>
    <lineage>
        <taxon>Eukaryota</taxon>
        <taxon>Fungi</taxon>
        <taxon>Dikarya</taxon>
        <taxon>Ascomycota</taxon>
        <taxon>Pezizomycotina</taxon>
        <taxon>Dothideomycetes</taxon>
        <taxon>Dothideomycetidae</taxon>
        <taxon>Mycosphaerellales</taxon>
        <taxon>Mycosphaerellaceae</taxon>
        <taxon>Sphaerulina</taxon>
    </lineage>
</organism>
<evidence type="ECO:0000313" key="2">
    <source>
        <dbReference type="Proteomes" id="UP000016931"/>
    </source>
</evidence>
<protein>
    <submittedName>
        <fullName evidence="1">Uncharacterized protein</fullName>
    </submittedName>
</protein>
<sequence>MWKLRMSTVSTTVLNRPTTLALSKKVVYVTICDASIIRRDEHSTESSLILMKNLKKLAGWTDPDWHTMDVVSTEDDGRDITWCTEMVRTLLTTCALNESLLARKYPVIICWTWSFLVGQKHRTARARIAEEDVYMKIATFPYQLNYLRQEVKDVRCINICRVKTCHLLRSFSDNFYEESLDLSGHQRQTCAHKLQTTVDVWMPWENSMRKGIHHGILNKFNILITPGNKRNGIHRLREPDVDDDDDDDKWIARFRDNSHRWSSPSKEAAPTGQRVGRDWPGVSAFVLCENT</sequence>
<dbReference type="GeneID" id="27897792"/>
<dbReference type="AlphaFoldDB" id="M3B465"/>
<dbReference type="HOGENOM" id="CLU_957012_0_0_1"/>
<dbReference type="EMBL" id="KB456262">
    <property type="protein sequence ID" value="EMF14577.1"/>
    <property type="molecule type" value="Genomic_DNA"/>
</dbReference>
<dbReference type="Proteomes" id="UP000016931">
    <property type="component" value="Unassembled WGS sequence"/>
</dbReference>
<accession>M3B465</accession>
<reference evidence="1 2" key="1">
    <citation type="journal article" date="2012" name="PLoS Pathog.">
        <title>Diverse lifestyles and strategies of plant pathogenesis encoded in the genomes of eighteen Dothideomycetes fungi.</title>
        <authorList>
            <person name="Ohm R.A."/>
            <person name="Feau N."/>
            <person name="Henrissat B."/>
            <person name="Schoch C.L."/>
            <person name="Horwitz B.A."/>
            <person name="Barry K.W."/>
            <person name="Condon B.J."/>
            <person name="Copeland A.C."/>
            <person name="Dhillon B."/>
            <person name="Glaser F."/>
            <person name="Hesse C.N."/>
            <person name="Kosti I."/>
            <person name="LaButti K."/>
            <person name="Lindquist E.A."/>
            <person name="Lucas S."/>
            <person name="Salamov A.A."/>
            <person name="Bradshaw R.E."/>
            <person name="Ciuffetti L."/>
            <person name="Hamelin R.C."/>
            <person name="Kema G.H.J."/>
            <person name="Lawrence C."/>
            <person name="Scott J.A."/>
            <person name="Spatafora J.W."/>
            <person name="Turgeon B.G."/>
            <person name="de Wit P.J.G.M."/>
            <person name="Zhong S."/>
            <person name="Goodwin S.B."/>
            <person name="Grigoriev I.V."/>
        </authorList>
    </citation>
    <scope>NUCLEOTIDE SEQUENCE [LARGE SCALE GENOMIC DNA]</scope>
    <source>
        <strain evidence="1 2">SO2202</strain>
    </source>
</reference>